<dbReference type="PANTHER" id="PTHR11937">
    <property type="entry name" value="ACTIN"/>
    <property type="match status" value="1"/>
</dbReference>
<reference evidence="2" key="1">
    <citation type="journal article" date="2020" name="J. Eukaryot. Microbiol.">
        <title>De novo Sequencing, Assembly and Annotation of the Transcriptome for the Free-Living Testate Amoeba Arcella intermedia.</title>
        <authorList>
            <person name="Ribeiro G.M."/>
            <person name="Porfirio-Sousa A.L."/>
            <person name="Maurer-Alcala X.X."/>
            <person name="Katz L.A."/>
            <person name="Lahr D.J.G."/>
        </authorList>
    </citation>
    <scope>NUCLEOTIDE SEQUENCE</scope>
</reference>
<evidence type="ECO:0000256" key="1">
    <source>
        <dbReference type="RuleBase" id="RU000487"/>
    </source>
</evidence>
<protein>
    <recommendedName>
        <fullName evidence="3">Actin</fullName>
    </recommendedName>
</protein>
<proteinExistence type="inferred from homology"/>
<dbReference type="SMART" id="SM00268">
    <property type="entry name" value="ACTIN"/>
    <property type="match status" value="1"/>
</dbReference>
<dbReference type="PRINTS" id="PR00190">
    <property type="entry name" value="ACTIN"/>
</dbReference>
<accession>A0A6B2L4V3</accession>
<dbReference type="Gene3D" id="3.30.420.40">
    <property type="match status" value="2"/>
</dbReference>
<dbReference type="SUPFAM" id="SSF53067">
    <property type="entry name" value="Actin-like ATPase domain"/>
    <property type="match status" value="2"/>
</dbReference>
<evidence type="ECO:0000313" key="2">
    <source>
        <dbReference type="EMBL" id="NDV32004.1"/>
    </source>
</evidence>
<dbReference type="Pfam" id="PF00022">
    <property type="entry name" value="Actin"/>
    <property type="match status" value="1"/>
</dbReference>
<name>A0A6B2L4V3_9EUKA</name>
<dbReference type="GO" id="GO:0016192">
    <property type="term" value="P:vesicle-mediated transport"/>
    <property type="evidence" value="ECO:0007669"/>
    <property type="project" value="UniProtKB-ARBA"/>
</dbReference>
<dbReference type="AlphaFoldDB" id="A0A6B2L4V3"/>
<dbReference type="CDD" id="cd13395">
    <property type="entry name" value="ASKHA_NBD_Arp4_ACTL6-like"/>
    <property type="match status" value="1"/>
</dbReference>
<dbReference type="InterPro" id="IPR043129">
    <property type="entry name" value="ATPase_NBD"/>
</dbReference>
<dbReference type="InterPro" id="IPR004000">
    <property type="entry name" value="Actin"/>
</dbReference>
<dbReference type="EMBL" id="GIBP01003035">
    <property type="protein sequence ID" value="NDV32004.1"/>
    <property type="molecule type" value="Transcribed_RNA"/>
</dbReference>
<evidence type="ECO:0008006" key="3">
    <source>
        <dbReference type="Google" id="ProtNLM"/>
    </source>
</evidence>
<dbReference type="FunFam" id="3.30.420.40:FF:000058">
    <property type="entry name" value="Putative actin-related protein 5"/>
    <property type="match status" value="1"/>
</dbReference>
<comment type="similarity">
    <text evidence="1">Belongs to the actin family.</text>
</comment>
<sequence>MTKAGHAGDDGPNTVFPTNVGCVMVGENYVGQGSHGVGEGAAAKDVEPGKPVQQKRVIYVGNEMSVFRSHMEIISPTSLGIVNDWDSMEKLWDHAIMERLRVDPVDTPLLFSEPSINTKEQREKLTELVFEKYKPKGFFVAKEATLSAYASGRSTALVVDSGSDMTLTVPVHDGYVLQKSIQRSPFAGSKITEQLYSSISHKLSNSELRPRYMFNKKQGKGKPEIQLIQRTGVTTSYHTYQLKTTLNDLKESICRVPEEPYDEGMSITMQSYELPDGTIIQLEKERYKLTDLMFQNISMPGVISSSIQDMIMNSISSADADIRKELFGGIIVTGGNTLFKGFAERLQKEVQNKNPPQMYKLKVISPADSVERRFSSWIGGSILASLGSFHQMWMSKQEYDEVGKSLVNLKCP</sequence>
<organism evidence="2">
    <name type="scientific">Arcella intermedia</name>
    <dbReference type="NCBI Taxonomy" id="1963864"/>
    <lineage>
        <taxon>Eukaryota</taxon>
        <taxon>Amoebozoa</taxon>
        <taxon>Tubulinea</taxon>
        <taxon>Elardia</taxon>
        <taxon>Arcellinida</taxon>
        <taxon>Sphaerothecina</taxon>
        <taxon>Arcellidae</taxon>
        <taxon>Arcella</taxon>
    </lineage>
</organism>
<dbReference type="Gene3D" id="3.90.640.10">
    <property type="entry name" value="Actin, Chain A, domain 4"/>
    <property type="match status" value="1"/>
</dbReference>
<dbReference type="GO" id="GO:0005856">
    <property type="term" value="C:cytoskeleton"/>
    <property type="evidence" value="ECO:0007669"/>
    <property type="project" value="UniProtKB-ARBA"/>
</dbReference>